<sequence>MFTIILICVIFIHNVHSDCGQPPLPLGVRIFDKDEKVVVYQTKYVENEVITYRCEHPNELITREPPSDSPEPFWSSKSSLMRCEKGIWVGNDALCANSHRLIKSIEYIIADDNSTINNKAIFANQGKERSKQHLNHCAYNVTTSSNKPQIWTVNLRRNVSIAFIKLELNLRLPIYVINYGNRFDSSDEAPLSAIVGHNRHCSLNYISNIKKRGSVLHLLCELQDEHKDEKVDHFTLNFDSAISRTNFTVNSLCIFSYPKKCGIPQIPLHVKVQLADYDNIESYSYECIQYSPKGLSSVYPISDMYYSTFPSTITCLQDAKWSAKIRECKPITTCPLTELQGEWNGNQLLIDNKTGEYFEYNNAQYFDGNLVAIPSTIETHWCASQFRENRICTENGIWKGAITECHNELDSMRRSSVEIERQIMCTQNSGHNSVRDNVTPAMYYFLFTCLTYFTAVSI</sequence>
<dbReference type="SMART" id="SM00032">
    <property type="entry name" value="CCP"/>
    <property type="match status" value="2"/>
</dbReference>
<keyword evidence="1" id="KW-1015">Disulfide bond</keyword>
<dbReference type="EMBL" id="NCKV01002460">
    <property type="protein sequence ID" value="RWS26806.1"/>
    <property type="molecule type" value="Genomic_DNA"/>
</dbReference>
<evidence type="ECO:0000256" key="2">
    <source>
        <dbReference type="SAM" id="SignalP"/>
    </source>
</evidence>
<gene>
    <name evidence="4" type="ORF">B4U80_12931</name>
</gene>
<dbReference type="AlphaFoldDB" id="A0A443SH15"/>
<feature type="domain" description="Sushi" evidence="3">
    <location>
        <begin position="261"/>
        <end position="328"/>
    </location>
</feature>
<reference evidence="4 5" key="1">
    <citation type="journal article" date="2018" name="Gigascience">
        <title>Genomes of trombidid mites reveal novel predicted allergens and laterally-transferred genes associated with secondary metabolism.</title>
        <authorList>
            <person name="Dong X."/>
            <person name="Chaisiri K."/>
            <person name="Xia D."/>
            <person name="Armstrong S.D."/>
            <person name="Fang Y."/>
            <person name="Donnelly M.J."/>
            <person name="Kadowaki T."/>
            <person name="McGarry J.W."/>
            <person name="Darby A.C."/>
            <person name="Makepeace B.L."/>
        </authorList>
    </citation>
    <scope>NUCLEOTIDE SEQUENCE [LARGE SCALE GENOMIC DNA]</scope>
    <source>
        <strain evidence="4">UoL-UT</strain>
    </source>
</reference>
<name>A0A443SH15_9ACAR</name>
<evidence type="ECO:0000313" key="4">
    <source>
        <dbReference type="EMBL" id="RWS26806.1"/>
    </source>
</evidence>
<evidence type="ECO:0000259" key="3">
    <source>
        <dbReference type="SMART" id="SM00032"/>
    </source>
</evidence>
<organism evidence="4 5">
    <name type="scientific">Leptotrombidium deliense</name>
    <dbReference type="NCBI Taxonomy" id="299467"/>
    <lineage>
        <taxon>Eukaryota</taxon>
        <taxon>Metazoa</taxon>
        <taxon>Ecdysozoa</taxon>
        <taxon>Arthropoda</taxon>
        <taxon>Chelicerata</taxon>
        <taxon>Arachnida</taxon>
        <taxon>Acari</taxon>
        <taxon>Acariformes</taxon>
        <taxon>Trombidiformes</taxon>
        <taxon>Prostigmata</taxon>
        <taxon>Anystina</taxon>
        <taxon>Parasitengona</taxon>
        <taxon>Trombiculoidea</taxon>
        <taxon>Trombiculidae</taxon>
        <taxon>Leptotrombidium</taxon>
    </lineage>
</organism>
<accession>A0A443SH15</accession>
<feature type="signal peptide" evidence="2">
    <location>
        <begin position="1"/>
        <end position="17"/>
    </location>
</feature>
<protein>
    <recommendedName>
        <fullName evidence="3">Sushi domain-containing protein</fullName>
    </recommendedName>
</protein>
<evidence type="ECO:0000313" key="5">
    <source>
        <dbReference type="Proteomes" id="UP000288716"/>
    </source>
</evidence>
<dbReference type="OrthoDB" id="10550170at2759"/>
<proteinExistence type="predicted"/>
<comment type="caution">
    <text evidence="4">The sequence shown here is derived from an EMBL/GenBank/DDBJ whole genome shotgun (WGS) entry which is preliminary data.</text>
</comment>
<keyword evidence="5" id="KW-1185">Reference proteome</keyword>
<keyword evidence="2" id="KW-0732">Signal</keyword>
<evidence type="ECO:0000256" key="1">
    <source>
        <dbReference type="ARBA" id="ARBA00023157"/>
    </source>
</evidence>
<dbReference type="InterPro" id="IPR000436">
    <property type="entry name" value="Sushi_SCR_CCP_dom"/>
</dbReference>
<feature type="chain" id="PRO_5019568565" description="Sushi domain-containing protein" evidence="2">
    <location>
        <begin position="18"/>
        <end position="458"/>
    </location>
</feature>
<dbReference type="VEuPathDB" id="VectorBase:LDEU005234"/>
<dbReference type="Proteomes" id="UP000288716">
    <property type="component" value="Unassembled WGS sequence"/>
</dbReference>
<feature type="domain" description="Sushi" evidence="3">
    <location>
        <begin position="19"/>
        <end position="95"/>
    </location>
</feature>